<feature type="domain" description="Protein kinase" evidence="11">
    <location>
        <begin position="58"/>
        <end position="430"/>
    </location>
</feature>
<protein>
    <recommendedName>
        <fullName evidence="1">non-specific serine/threonine protein kinase</fullName>
        <ecNumber evidence="1">2.7.11.1</ecNumber>
    </recommendedName>
</protein>
<dbReference type="CDD" id="cd05118">
    <property type="entry name" value="STKc_CMGC"/>
    <property type="match status" value="1"/>
</dbReference>
<dbReference type="InterPro" id="IPR051334">
    <property type="entry name" value="SRPK"/>
</dbReference>
<comment type="catalytic activity">
    <reaction evidence="7">
        <text>L-threonyl-[protein] + ATP = O-phospho-L-threonyl-[protein] + ADP + H(+)</text>
        <dbReference type="Rhea" id="RHEA:46608"/>
        <dbReference type="Rhea" id="RHEA-COMP:11060"/>
        <dbReference type="Rhea" id="RHEA-COMP:11605"/>
        <dbReference type="ChEBI" id="CHEBI:15378"/>
        <dbReference type="ChEBI" id="CHEBI:30013"/>
        <dbReference type="ChEBI" id="CHEBI:30616"/>
        <dbReference type="ChEBI" id="CHEBI:61977"/>
        <dbReference type="ChEBI" id="CHEBI:456216"/>
        <dbReference type="EC" id="2.7.11.1"/>
    </reaction>
</comment>
<dbReference type="PANTHER" id="PTHR47634">
    <property type="entry name" value="PROTEIN KINASE DOMAIN-CONTAINING PROTEIN-RELATED"/>
    <property type="match status" value="1"/>
</dbReference>
<dbReference type="GO" id="GO:0004674">
    <property type="term" value="F:protein serine/threonine kinase activity"/>
    <property type="evidence" value="ECO:0007669"/>
    <property type="project" value="UniProtKB-KW"/>
</dbReference>
<keyword evidence="6 9" id="KW-0067">ATP-binding</keyword>
<keyword evidence="13" id="KW-1185">Reference proteome</keyword>
<evidence type="ECO:0000313" key="13">
    <source>
        <dbReference type="Proteomes" id="UP001321749"/>
    </source>
</evidence>
<dbReference type="InterPro" id="IPR017441">
    <property type="entry name" value="Protein_kinase_ATP_BS"/>
</dbReference>
<proteinExistence type="predicted"/>
<gene>
    <name evidence="12" type="ORF">QBC42DRAFT_10604</name>
</gene>
<reference evidence="12" key="1">
    <citation type="journal article" date="2023" name="Mol. Phylogenet. Evol.">
        <title>Genome-scale phylogeny and comparative genomics of the fungal order Sordariales.</title>
        <authorList>
            <person name="Hensen N."/>
            <person name="Bonometti L."/>
            <person name="Westerberg I."/>
            <person name="Brannstrom I.O."/>
            <person name="Guillou S."/>
            <person name="Cros-Aarteil S."/>
            <person name="Calhoun S."/>
            <person name="Haridas S."/>
            <person name="Kuo A."/>
            <person name="Mondo S."/>
            <person name="Pangilinan J."/>
            <person name="Riley R."/>
            <person name="LaButti K."/>
            <person name="Andreopoulos B."/>
            <person name="Lipzen A."/>
            <person name="Chen C."/>
            <person name="Yan M."/>
            <person name="Daum C."/>
            <person name="Ng V."/>
            <person name="Clum A."/>
            <person name="Steindorff A."/>
            <person name="Ohm R.A."/>
            <person name="Martin F."/>
            <person name="Silar P."/>
            <person name="Natvig D.O."/>
            <person name="Lalanne C."/>
            <person name="Gautier V."/>
            <person name="Ament-Velasquez S.L."/>
            <person name="Kruys A."/>
            <person name="Hutchinson M.I."/>
            <person name="Powell A.J."/>
            <person name="Barry K."/>
            <person name="Miller A.N."/>
            <person name="Grigoriev I.V."/>
            <person name="Debuchy R."/>
            <person name="Gladieux P."/>
            <person name="Hiltunen Thoren M."/>
            <person name="Johannesson H."/>
        </authorList>
    </citation>
    <scope>NUCLEOTIDE SEQUENCE</scope>
    <source>
        <strain evidence="12">PSN324</strain>
    </source>
</reference>
<dbReference type="Gene3D" id="1.10.510.10">
    <property type="entry name" value="Transferase(Phosphotransferase) domain 1"/>
    <property type="match status" value="1"/>
</dbReference>
<keyword evidence="5 12" id="KW-0418">Kinase</keyword>
<evidence type="ECO:0000256" key="7">
    <source>
        <dbReference type="ARBA" id="ARBA00047899"/>
    </source>
</evidence>
<evidence type="ECO:0000256" key="8">
    <source>
        <dbReference type="ARBA" id="ARBA00048679"/>
    </source>
</evidence>
<evidence type="ECO:0000256" key="10">
    <source>
        <dbReference type="SAM" id="MobiDB-lite"/>
    </source>
</evidence>
<feature type="region of interest" description="Disordered" evidence="10">
    <location>
        <begin position="1"/>
        <end position="23"/>
    </location>
</feature>
<feature type="binding site" evidence="9">
    <location>
        <position position="87"/>
    </location>
    <ligand>
        <name>ATP</name>
        <dbReference type="ChEBI" id="CHEBI:30616"/>
    </ligand>
</feature>
<organism evidence="12 13">
    <name type="scientific">Cladorrhinum samala</name>
    <dbReference type="NCBI Taxonomy" id="585594"/>
    <lineage>
        <taxon>Eukaryota</taxon>
        <taxon>Fungi</taxon>
        <taxon>Dikarya</taxon>
        <taxon>Ascomycota</taxon>
        <taxon>Pezizomycotina</taxon>
        <taxon>Sordariomycetes</taxon>
        <taxon>Sordariomycetidae</taxon>
        <taxon>Sordariales</taxon>
        <taxon>Podosporaceae</taxon>
        <taxon>Cladorrhinum</taxon>
    </lineage>
</organism>
<dbReference type="PROSITE" id="PS00107">
    <property type="entry name" value="PROTEIN_KINASE_ATP"/>
    <property type="match status" value="1"/>
</dbReference>
<evidence type="ECO:0000256" key="2">
    <source>
        <dbReference type="ARBA" id="ARBA00022527"/>
    </source>
</evidence>
<dbReference type="GO" id="GO:0050684">
    <property type="term" value="P:regulation of mRNA processing"/>
    <property type="evidence" value="ECO:0007669"/>
    <property type="project" value="TreeGrafter"/>
</dbReference>
<keyword evidence="3" id="KW-0808">Transferase</keyword>
<accession>A0AAV9HE84</accession>
<dbReference type="AlphaFoldDB" id="A0AAV9HE84"/>
<dbReference type="EMBL" id="MU865040">
    <property type="protein sequence ID" value="KAK4459319.1"/>
    <property type="molecule type" value="Genomic_DNA"/>
</dbReference>
<evidence type="ECO:0000256" key="1">
    <source>
        <dbReference type="ARBA" id="ARBA00012513"/>
    </source>
</evidence>
<dbReference type="Pfam" id="PF00069">
    <property type="entry name" value="Pkinase"/>
    <property type="match status" value="2"/>
</dbReference>
<name>A0AAV9HE84_9PEZI</name>
<dbReference type="Gene3D" id="3.30.200.20">
    <property type="entry name" value="Phosphorylase Kinase, domain 1"/>
    <property type="match status" value="1"/>
</dbReference>
<evidence type="ECO:0000256" key="4">
    <source>
        <dbReference type="ARBA" id="ARBA00022741"/>
    </source>
</evidence>
<evidence type="ECO:0000256" key="3">
    <source>
        <dbReference type="ARBA" id="ARBA00022679"/>
    </source>
</evidence>
<dbReference type="GO" id="GO:0005524">
    <property type="term" value="F:ATP binding"/>
    <property type="evidence" value="ECO:0007669"/>
    <property type="project" value="UniProtKB-UniRule"/>
</dbReference>
<dbReference type="InterPro" id="IPR011009">
    <property type="entry name" value="Kinase-like_dom_sf"/>
</dbReference>
<evidence type="ECO:0000256" key="9">
    <source>
        <dbReference type="PROSITE-ProRule" id="PRU10141"/>
    </source>
</evidence>
<comment type="catalytic activity">
    <reaction evidence="8">
        <text>L-seryl-[protein] + ATP = O-phospho-L-seryl-[protein] + ADP + H(+)</text>
        <dbReference type="Rhea" id="RHEA:17989"/>
        <dbReference type="Rhea" id="RHEA-COMP:9863"/>
        <dbReference type="Rhea" id="RHEA-COMP:11604"/>
        <dbReference type="ChEBI" id="CHEBI:15378"/>
        <dbReference type="ChEBI" id="CHEBI:29999"/>
        <dbReference type="ChEBI" id="CHEBI:30616"/>
        <dbReference type="ChEBI" id="CHEBI:83421"/>
        <dbReference type="ChEBI" id="CHEBI:456216"/>
        <dbReference type="EC" id="2.7.11.1"/>
    </reaction>
</comment>
<dbReference type="Proteomes" id="UP001321749">
    <property type="component" value="Unassembled WGS sequence"/>
</dbReference>
<dbReference type="PANTHER" id="PTHR47634:SF9">
    <property type="entry name" value="PROTEIN KINASE DOMAIN-CONTAINING PROTEIN-RELATED"/>
    <property type="match status" value="1"/>
</dbReference>
<evidence type="ECO:0000256" key="6">
    <source>
        <dbReference type="ARBA" id="ARBA00022840"/>
    </source>
</evidence>
<dbReference type="GO" id="GO:0000245">
    <property type="term" value="P:spliceosomal complex assembly"/>
    <property type="evidence" value="ECO:0007669"/>
    <property type="project" value="TreeGrafter"/>
</dbReference>
<sequence length="438" mass="49224">MATVTRNSSPPPTPPSRAPNDDEWRFNTISSPCEWIEDYHPGGYHPVHLGDAFNDGRYKVIRKLGDGAYSTVWLARDLRNNIYVALKIMVSEISYSTREVQLLRYIAEHAPTEGIRYITQLLDEFQHHGSNGIHKCLVFEAMDPTVNTMVEELPQFNPRKWGMKVRYPPRMAKSILKQSLQALAFLHGKGIAHGDFQPGNMLIALIDINSMPEEVFQQETRVISPPVERLDGKQDLWAPRYLCVAQSLMAFTPYAGDFRLKLSDMGGAYFFNDPPAKIITPLGLRSPELVLTGAVDKFLDIWSFGCLVFELITGQPLCCVPSTGFEDDDHLLALSALLGPLPDSLSQHWKTASLYFTSERELFNCELGGVGDSGEPLMLPQNSLEEFFDEAAPEVSEEEADKIKKLIRRVLQYEPTKRPSAAELLSGPWFCEEKGDLS</sequence>
<keyword evidence="2" id="KW-0723">Serine/threonine-protein kinase</keyword>
<comment type="caution">
    <text evidence="12">The sequence shown here is derived from an EMBL/GenBank/DDBJ whole genome shotgun (WGS) entry which is preliminary data.</text>
</comment>
<dbReference type="EC" id="2.7.11.1" evidence="1"/>
<evidence type="ECO:0000256" key="5">
    <source>
        <dbReference type="ARBA" id="ARBA00022777"/>
    </source>
</evidence>
<dbReference type="InterPro" id="IPR000719">
    <property type="entry name" value="Prot_kinase_dom"/>
</dbReference>
<keyword evidence="4 9" id="KW-0547">Nucleotide-binding</keyword>
<dbReference type="SUPFAM" id="SSF56112">
    <property type="entry name" value="Protein kinase-like (PK-like)"/>
    <property type="match status" value="1"/>
</dbReference>
<dbReference type="SMART" id="SM00220">
    <property type="entry name" value="S_TKc"/>
    <property type="match status" value="1"/>
</dbReference>
<evidence type="ECO:0000313" key="12">
    <source>
        <dbReference type="EMBL" id="KAK4459319.1"/>
    </source>
</evidence>
<dbReference type="PROSITE" id="PS50011">
    <property type="entry name" value="PROTEIN_KINASE_DOM"/>
    <property type="match status" value="1"/>
</dbReference>
<evidence type="ECO:0000259" key="11">
    <source>
        <dbReference type="PROSITE" id="PS50011"/>
    </source>
</evidence>
<reference evidence="12" key="2">
    <citation type="submission" date="2023-06" db="EMBL/GenBank/DDBJ databases">
        <authorList>
            <consortium name="Lawrence Berkeley National Laboratory"/>
            <person name="Mondo S.J."/>
            <person name="Hensen N."/>
            <person name="Bonometti L."/>
            <person name="Westerberg I."/>
            <person name="Brannstrom I.O."/>
            <person name="Guillou S."/>
            <person name="Cros-Aarteil S."/>
            <person name="Calhoun S."/>
            <person name="Haridas S."/>
            <person name="Kuo A."/>
            <person name="Pangilinan J."/>
            <person name="Riley R."/>
            <person name="Labutti K."/>
            <person name="Andreopoulos B."/>
            <person name="Lipzen A."/>
            <person name="Chen C."/>
            <person name="Yanf M."/>
            <person name="Daum C."/>
            <person name="Ng V."/>
            <person name="Clum A."/>
            <person name="Steindorff A."/>
            <person name="Ohm R."/>
            <person name="Martin F."/>
            <person name="Silar P."/>
            <person name="Natvig D."/>
            <person name="Lalanne C."/>
            <person name="Gautier V."/>
            <person name="Ament-Velasquez S.L."/>
            <person name="Kruys A."/>
            <person name="Hutchinson M.I."/>
            <person name="Powell A.J."/>
            <person name="Barry K."/>
            <person name="Miller A.N."/>
            <person name="Grigoriev I.V."/>
            <person name="Debuchy R."/>
            <person name="Gladieux P."/>
            <person name="Thoren M.H."/>
            <person name="Johannesson H."/>
        </authorList>
    </citation>
    <scope>NUCLEOTIDE SEQUENCE</scope>
    <source>
        <strain evidence="12">PSN324</strain>
    </source>
</reference>